<evidence type="ECO:0000313" key="11">
    <source>
        <dbReference type="EMBL" id="KAG9508733.1"/>
    </source>
</evidence>
<dbReference type="PANTHER" id="PTHR11246">
    <property type="entry name" value="PRE-MRNA SPLICING FACTOR"/>
    <property type="match status" value="1"/>
</dbReference>
<feature type="domain" description="Pre-mRNA-splicing factor SYF1 central HAT repeats" evidence="8">
    <location>
        <begin position="186"/>
        <end position="393"/>
    </location>
</feature>
<evidence type="ECO:0000259" key="8">
    <source>
        <dbReference type="Pfam" id="PF23220"/>
    </source>
</evidence>
<dbReference type="InterPro" id="IPR011990">
    <property type="entry name" value="TPR-like_helical_dom_sf"/>
</dbReference>
<name>A0ABQ7S5N5_9ACAR</name>
<evidence type="ECO:0000259" key="9">
    <source>
        <dbReference type="Pfam" id="PF23231"/>
    </source>
</evidence>
<evidence type="ECO:0000256" key="6">
    <source>
        <dbReference type="ARBA" id="ARBA00023187"/>
    </source>
</evidence>
<dbReference type="InterPro" id="IPR055433">
    <property type="entry name" value="HAT_Syf1-like_N"/>
</dbReference>
<dbReference type="Pfam" id="PF23233">
    <property type="entry name" value="HAT_Syf1_CNRKL1_N"/>
    <property type="match status" value="1"/>
</dbReference>
<accession>A0ABQ7S5N5</accession>
<keyword evidence="7" id="KW-0539">Nucleus</keyword>
<feature type="domain" description="Pre-mRNA-splicing factor Syf1-like N-terminal HAT-repeats" evidence="10">
    <location>
        <begin position="50"/>
        <end position="183"/>
    </location>
</feature>
<sequence length="763" mass="90382">MSIRNASSPGYIFFDRCFFGPDAHCQFITDQFMDTTWRPVGLLPCSEEMEKKEPATANLLYEKAIIKTPGSYKLWKAYLAHRIRQTDDKRIDDPIYEEVNFCFERAIVFMHKMPRVWINYLEFLVKQMCITKCRRTFDRALEALPITQHSRIWPLYLDFIRNKFVPSETAIRVFKRYMKLRPEDAEDFITYLEAVNRVDEAATLLCDVINREDFQSKYSKTKYELWNELCDMICRHADQIHSLEVDIIIRDGISRYHDQQGHLWNCLAEYYVRLGLFTKARDIYEEAMEKVMTVRDFSQIYDAYAQCEEAYNERLLESISTKAANEIAKDEETEIEMRLARYEDLVNRRPLLLNSVALRQNPHNVNEWQKRVKLFEEQPIKQIETFTQALKTIDPKQAVGKYHQLWIDFAKFYEENDQLDDARYIFDKATEATFVKTDDLAIVWCQYAELELRHNQPREAIKVLQRATAQPPKSADFFDTNQAAQHRVYRSLRLWTMYAELEEKHGTFACTKAVYDRILELRIATPQVVLDYGLFLEKNHYFEDAFSAYERGVSLFKWPYVYEIWNTYLTKFLGRYGSKKLERARDLFEQCLKDCPAKYAKDIYLLYAKLEESHGLAKKVLEVYDRATQAVLDEQKADIFHRYIRKVCEINGAPKTRPIYEKAIAELSDREARTFCMEFAMLELELGEIERARKLYAYCSQMCDPRIDKEFWNAWLEFETKFGNEDTIADMLRIKRSVQALFPGPVFLSDPQQVALIKENSTE</sequence>
<keyword evidence="12" id="KW-1185">Reference proteome</keyword>
<dbReference type="InterPro" id="IPR045075">
    <property type="entry name" value="Syf1-like"/>
</dbReference>
<keyword evidence="6" id="KW-0508">mRNA splicing</keyword>
<dbReference type="InterPro" id="IPR003107">
    <property type="entry name" value="HAT"/>
</dbReference>
<dbReference type="EMBL" id="JAIFTH010001048">
    <property type="protein sequence ID" value="KAG9508733.1"/>
    <property type="molecule type" value="Genomic_DNA"/>
</dbReference>
<evidence type="ECO:0000313" key="12">
    <source>
        <dbReference type="Proteomes" id="UP000825002"/>
    </source>
</evidence>
<feature type="non-terminal residue" evidence="11">
    <location>
        <position position="1"/>
    </location>
</feature>
<dbReference type="InterPro" id="IPR056350">
    <property type="entry name" value="HAT_Syf1_central"/>
</dbReference>
<evidence type="ECO:0000259" key="10">
    <source>
        <dbReference type="Pfam" id="PF23233"/>
    </source>
</evidence>
<dbReference type="Proteomes" id="UP000825002">
    <property type="component" value="Unassembled WGS sequence"/>
</dbReference>
<protein>
    <submittedName>
        <fullName evidence="11">Pre-mRNA-splicing factor syf1-like protein</fullName>
    </submittedName>
</protein>
<dbReference type="Pfam" id="PF23231">
    <property type="entry name" value="HAT_Syf1_CNRKL1_C"/>
    <property type="match status" value="1"/>
</dbReference>
<evidence type="ECO:0000256" key="4">
    <source>
        <dbReference type="ARBA" id="ARBA00022728"/>
    </source>
</evidence>
<evidence type="ECO:0000256" key="1">
    <source>
        <dbReference type="ARBA" id="ARBA00004123"/>
    </source>
</evidence>
<keyword evidence="3" id="KW-0507">mRNA processing</keyword>
<reference evidence="11 12" key="1">
    <citation type="submission" date="2020-10" db="EMBL/GenBank/DDBJ databases">
        <authorList>
            <person name="Klimov P.B."/>
            <person name="Dyachkov S.M."/>
            <person name="Chetverikov P.E."/>
        </authorList>
    </citation>
    <scope>NUCLEOTIDE SEQUENCE [LARGE SCALE GENOMIC DNA]</scope>
    <source>
        <strain evidence="11">BMOC 18-1129-001#AD2665</strain>
        <tissue evidence="11">Entire mites</tissue>
    </source>
</reference>
<dbReference type="Gene3D" id="1.25.40.10">
    <property type="entry name" value="Tetratricopeptide repeat domain"/>
    <property type="match status" value="4"/>
</dbReference>
<proteinExistence type="inferred from homology"/>
<dbReference type="SUPFAM" id="SSF48452">
    <property type="entry name" value="TPR-like"/>
    <property type="match status" value="4"/>
</dbReference>
<feature type="domain" description="Pre-mRNA-splicing factor Syf1/CRNKL1-like C-terminal HAT-repeats" evidence="9">
    <location>
        <begin position="395"/>
        <end position="747"/>
    </location>
</feature>
<dbReference type="PANTHER" id="PTHR11246:SF5">
    <property type="entry name" value="PRE-MRNA-SPLICING FACTOR SYF1"/>
    <property type="match status" value="1"/>
</dbReference>
<comment type="caution">
    <text evidence="11">The sequence shown here is derived from an EMBL/GenBank/DDBJ whole genome shotgun (WGS) entry which is preliminary data.</text>
</comment>
<keyword evidence="4" id="KW-0747">Spliceosome</keyword>
<evidence type="ECO:0000256" key="2">
    <source>
        <dbReference type="ARBA" id="ARBA00008644"/>
    </source>
</evidence>
<keyword evidence="5" id="KW-0677">Repeat</keyword>
<organism evidence="11 12">
    <name type="scientific">Fragariocoptes setiger</name>
    <dbReference type="NCBI Taxonomy" id="1670756"/>
    <lineage>
        <taxon>Eukaryota</taxon>
        <taxon>Metazoa</taxon>
        <taxon>Ecdysozoa</taxon>
        <taxon>Arthropoda</taxon>
        <taxon>Chelicerata</taxon>
        <taxon>Arachnida</taxon>
        <taxon>Acari</taxon>
        <taxon>Acariformes</taxon>
        <taxon>Trombidiformes</taxon>
        <taxon>Prostigmata</taxon>
        <taxon>Eupodina</taxon>
        <taxon>Eriophyoidea</taxon>
        <taxon>Phytoptidae</taxon>
        <taxon>Fragariocoptes</taxon>
    </lineage>
</organism>
<evidence type="ECO:0000256" key="7">
    <source>
        <dbReference type="ARBA" id="ARBA00023242"/>
    </source>
</evidence>
<dbReference type="Pfam" id="PF23220">
    <property type="entry name" value="HAT_Syf1_M"/>
    <property type="match status" value="1"/>
</dbReference>
<gene>
    <name evidence="11" type="primary">fand</name>
    <name evidence="11" type="ORF">GZH46_02765</name>
</gene>
<evidence type="ECO:0000256" key="3">
    <source>
        <dbReference type="ARBA" id="ARBA00022664"/>
    </source>
</evidence>
<dbReference type="InterPro" id="IPR055430">
    <property type="entry name" value="HAT_Syf1_CNRKL1_C"/>
</dbReference>
<comment type="similarity">
    <text evidence="2">Belongs to the crooked-neck family.</text>
</comment>
<dbReference type="SMART" id="SM00386">
    <property type="entry name" value="HAT"/>
    <property type="match status" value="11"/>
</dbReference>
<comment type="subcellular location">
    <subcellularLocation>
        <location evidence="1">Nucleus</location>
    </subcellularLocation>
</comment>
<evidence type="ECO:0000256" key="5">
    <source>
        <dbReference type="ARBA" id="ARBA00022737"/>
    </source>
</evidence>